<dbReference type="AlphaFoldDB" id="A0A3N2BY68"/>
<protein>
    <recommendedName>
        <fullName evidence="4">SpoVT-AbrB domain-containing protein</fullName>
    </recommendedName>
</protein>
<feature type="region of interest" description="Disordered" evidence="1">
    <location>
        <begin position="88"/>
        <end position="108"/>
    </location>
</feature>
<keyword evidence="3" id="KW-1185">Reference proteome</keyword>
<comment type="caution">
    <text evidence="2">The sequence shown here is derived from an EMBL/GenBank/DDBJ whole genome shotgun (WGS) entry which is preliminary data.</text>
</comment>
<feature type="compositionally biased region" description="Acidic residues" evidence="1">
    <location>
        <begin position="90"/>
        <end position="100"/>
    </location>
</feature>
<dbReference type="RefSeq" id="WP_234994045.1">
    <property type="nucleotide sequence ID" value="NZ_FXAP01000002.1"/>
</dbReference>
<name>A0A3N2BY68_9MICO</name>
<gene>
    <name evidence="2" type="ORF">EDD42_0066</name>
</gene>
<reference evidence="2 3" key="1">
    <citation type="submission" date="2018-11" db="EMBL/GenBank/DDBJ databases">
        <title>Sequencing the genomes of 1000 actinobacteria strains.</title>
        <authorList>
            <person name="Klenk H.-P."/>
        </authorList>
    </citation>
    <scope>NUCLEOTIDE SEQUENCE [LARGE SCALE GENOMIC DNA]</scope>
    <source>
        <strain evidence="2 3">DSM 14012</strain>
    </source>
</reference>
<evidence type="ECO:0000313" key="2">
    <source>
        <dbReference type="EMBL" id="ROR80034.1"/>
    </source>
</evidence>
<proteinExistence type="predicted"/>
<evidence type="ECO:0000256" key="1">
    <source>
        <dbReference type="SAM" id="MobiDB-lite"/>
    </source>
</evidence>
<dbReference type="Proteomes" id="UP000266915">
    <property type="component" value="Unassembled WGS sequence"/>
</dbReference>
<sequence>MNTQAFKAIGEVTADGRARIPFGKAGVRQDDRYAVAMNDDGEILLTPLVSIPKRELLVWENEAIRSSLARGLEQSAAGDVVSRGSFAQYLDEDGDEDAEPGTEANPVA</sequence>
<dbReference type="EMBL" id="RKHL01000001">
    <property type="protein sequence ID" value="ROR80034.1"/>
    <property type="molecule type" value="Genomic_DNA"/>
</dbReference>
<accession>A0A3N2BY68</accession>
<evidence type="ECO:0000313" key="3">
    <source>
        <dbReference type="Proteomes" id="UP000266915"/>
    </source>
</evidence>
<organism evidence="2 3">
    <name type="scientific">Plantibacter flavus</name>
    <dbReference type="NCBI Taxonomy" id="150123"/>
    <lineage>
        <taxon>Bacteria</taxon>
        <taxon>Bacillati</taxon>
        <taxon>Actinomycetota</taxon>
        <taxon>Actinomycetes</taxon>
        <taxon>Micrococcales</taxon>
        <taxon>Microbacteriaceae</taxon>
        <taxon>Plantibacter</taxon>
    </lineage>
</organism>
<evidence type="ECO:0008006" key="4">
    <source>
        <dbReference type="Google" id="ProtNLM"/>
    </source>
</evidence>